<accession>A0A3A5MRL5</accession>
<dbReference type="EMBL" id="QZVS01000085">
    <property type="protein sequence ID" value="RJT88034.1"/>
    <property type="molecule type" value="Genomic_DNA"/>
</dbReference>
<protein>
    <submittedName>
        <fullName evidence="1">Uncharacterized protein</fullName>
    </submittedName>
</protein>
<dbReference type="Proteomes" id="UP000272015">
    <property type="component" value="Unassembled WGS sequence"/>
</dbReference>
<proteinExistence type="predicted"/>
<comment type="caution">
    <text evidence="1">The sequence shown here is derived from an EMBL/GenBank/DDBJ whole genome shotgun (WGS) entry which is preliminary data.</text>
</comment>
<dbReference type="AlphaFoldDB" id="A0A3A5MRL5"/>
<evidence type="ECO:0000313" key="1">
    <source>
        <dbReference type="EMBL" id="RJT88034.1"/>
    </source>
</evidence>
<name>A0A3A5MRL5_9MICO</name>
<organism evidence="1 2">
    <name type="scientific">Cryobacterium melibiosiphilum</name>
    <dbReference type="NCBI Taxonomy" id="995039"/>
    <lineage>
        <taxon>Bacteria</taxon>
        <taxon>Bacillati</taxon>
        <taxon>Actinomycetota</taxon>
        <taxon>Actinomycetes</taxon>
        <taxon>Micrococcales</taxon>
        <taxon>Microbacteriaceae</taxon>
        <taxon>Cryobacterium</taxon>
    </lineage>
</organism>
<gene>
    <name evidence="1" type="ORF">D6T64_11625</name>
</gene>
<sequence>MRSEFLAQIFGDRVDPRLRLEKIFGGTSTAAGPPTPARAWAVRILDEAGIDPALDELAAIRCLLAAEPRLTLRPAVYLAKVARTN</sequence>
<keyword evidence="2" id="KW-1185">Reference proteome</keyword>
<reference evidence="1 2" key="1">
    <citation type="submission" date="2018-09" db="EMBL/GenBank/DDBJ databases">
        <title>Novel species of Cryobacterium.</title>
        <authorList>
            <person name="Liu Q."/>
            <person name="Xin Y.-H."/>
        </authorList>
    </citation>
    <scope>NUCLEOTIDE SEQUENCE [LARGE SCALE GENOMIC DNA]</scope>
    <source>
        <strain evidence="1 2">Hh39</strain>
    </source>
</reference>
<evidence type="ECO:0000313" key="2">
    <source>
        <dbReference type="Proteomes" id="UP000272015"/>
    </source>
</evidence>